<sequence length="303" mass="36143">MIPVEVHDYYIYGGILMENLLRPIYQERASHSNTLGILMVEKEHPVSPVTDNFDVILFIIVRNAEEAWYVKHYEYENKKAAMHIVDERLLNNWIETSGYRKVVQWIIEGKILFDRNEYVSELKERLYNFPEENRDLRKAIEFAKLIRAYRECKNFYSSGQHLDAYSMMVRSLHYLARLSVIEKGFYPEITVWNQVKKIEPEIYKLYEEFTQSTEPTDKKVQLMLLASEYAINSRAEKSTRHLLKIMQTKHTPWSFGDLKVHPEIDKYALDLGALLEYLVERNIVKVVKEETKGKYIYHRKYKI</sequence>
<gene>
    <name evidence="4" type="ORF">EDD68_1261</name>
</gene>
<evidence type="ECO:0000313" key="5">
    <source>
        <dbReference type="Proteomes" id="UP000294650"/>
    </source>
</evidence>
<protein>
    <submittedName>
        <fullName evidence="4">Nucleotidyltransferase-like protein</fullName>
    </submittedName>
</protein>
<feature type="domain" description="YgxA-like helix-turn-helix" evidence="2">
    <location>
        <begin position="240"/>
        <end position="303"/>
    </location>
</feature>
<dbReference type="GO" id="GO:0016740">
    <property type="term" value="F:transferase activity"/>
    <property type="evidence" value="ECO:0007669"/>
    <property type="project" value="UniProtKB-KW"/>
</dbReference>
<feature type="domain" description="YgxA-like substrate binding" evidence="3">
    <location>
        <begin position="136"/>
        <end position="234"/>
    </location>
</feature>
<dbReference type="Gene3D" id="1.20.120.330">
    <property type="entry name" value="Nucleotidyltransferases domain 2"/>
    <property type="match status" value="1"/>
</dbReference>
<dbReference type="EMBL" id="SMAN01000026">
    <property type="protein sequence ID" value="TCT17928.1"/>
    <property type="molecule type" value="Genomic_DNA"/>
</dbReference>
<dbReference type="InterPro" id="IPR043519">
    <property type="entry name" value="NT_sf"/>
</dbReference>
<reference evidence="4 5" key="1">
    <citation type="submission" date="2019-03" db="EMBL/GenBank/DDBJ databases">
        <title>Genomic Encyclopedia of Type Strains, Phase IV (KMG-IV): sequencing the most valuable type-strain genomes for metagenomic binning, comparative biology and taxonomic classification.</title>
        <authorList>
            <person name="Goeker M."/>
        </authorList>
    </citation>
    <scope>NUCLEOTIDE SEQUENCE [LARGE SCALE GENOMIC DNA]</scope>
    <source>
        <strain evidence="4 5">DSM 25894</strain>
    </source>
</reference>
<feature type="domain" description="Nucleotidyltransferase-like" evidence="1">
    <location>
        <begin position="17"/>
        <end position="134"/>
    </location>
</feature>
<dbReference type="Proteomes" id="UP000294650">
    <property type="component" value="Unassembled WGS sequence"/>
</dbReference>
<keyword evidence="5" id="KW-1185">Reference proteome</keyword>
<dbReference type="Pfam" id="PF14540">
    <property type="entry name" value="NTF-like"/>
    <property type="match status" value="1"/>
</dbReference>
<dbReference type="Gene3D" id="1.10.10.10">
    <property type="entry name" value="Winged helix-like DNA-binding domain superfamily/Winged helix DNA-binding domain"/>
    <property type="match status" value="1"/>
</dbReference>
<dbReference type="InterPro" id="IPR029348">
    <property type="entry name" value="NTF-like"/>
</dbReference>
<dbReference type="InterPro" id="IPR041143">
    <property type="entry name" value="YgxA_HTH"/>
</dbReference>
<evidence type="ECO:0000259" key="3">
    <source>
        <dbReference type="Pfam" id="PF22339"/>
    </source>
</evidence>
<dbReference type="Gene3D" id="3.30.460.10">
    <property type="entry name" value="Beta Polymerase, domain 2"/>
    <property type="match status" value="1"/>
</dbReference>
<evidence type="ECO:0000259" key="1">
    <source>
        <dbReference type="Pfam" id="PF14540"/>
    </source>
</evidence>
<dbReference type="AlphaFoldDB" id="A0A4R3MUH0"/>
<dbReference type="Pfam" id="PF22339">
    <property type="entry name" value="YgxA-like_sub_bind"/>
    <property type="match status" value="1"/>
</dbReference>
<dbReference type="Pfam" id="PF18576">
    <property type="entry name" value="HTH_52"/>
    <property type="match status" value="1"/>
</dbReference>
<dbReference type="InterPro" id="IPR054515">
    <property type="entry name" value="YgxA-like_substrate-bd"/>
</dbReference>
<comment type="caution">
    <text evidence="4">The sequence shown here is derived from an EMBL/GenBank/DDBJ whole genome shotgun (WGS) entry which is preliminary data.</text>
</comment>
<accession>A0A4R3MUH0</accession>
<organism evidence="4 5">
    <name type="scientific">Melghiribacillus thermohalophilus</name>
    <dbReference type="NCBI Taxonomy" id="1324956"/>
    <lineage>
        <taxon>Bacteria</taxon>
        <taxon>Bacillati</taxon>
        <taxon>Bacillota</taxon>
        <taxon>Bacilli</taxon>
        <taxon>Bacillales</taxon>
        <taxon>Bacillaceae</taxon>
        <taxon>Melghiribacillus</taxon>
    </lineage>
</organism>
<evidence type="ECO:0000313" key="4">
    <source>
        <dbReference type="EMBL" id="TCT17928.1"/>
    </source>
</evidence>
<evidence type="ECO:0000259" key="2">
    <source>
        <dbReference type="Pfam" id="PF18576"/>
    </source>
</evidence>
<dbReference type="InterPro" id="IPR036388">
    <property type="entry name" value="WH-like_DNA-bd_sf"/>
</dbReference>
<name>A0A4R3MUH0_9BACI</name>
<proteinExistence type="predicted"/>
<keyword evidence="4" id="KW-0808">Transferase</keyword>